<dbReference type="AlphaFoldDB" id="A0AA50KE56"/>
<organism evidence="2">
    <name type="scientific">Shewanella oncorhynchi</name>
    <dbReference type="NCBI Taxonomy" id="2726434"/>
    <lineage>
        <taxon>Bacteria</taxon>
        <taxon>Pseudomonadati</taxon>
        <taxon>Pseudomonadota</taxon>
        <taxon>Gammaproteobacteria</taxon>
        <taxon>Alteromonadales</taxon>
        <taxon>Shewanellaceae</taxon>
        <taxon>Shewanella</taxon>
    </lineage>
</organism>
<protein>
    <submittedName>
        <fullName evidence="2">Uncharacterized protein</fullName>
    </submittedName>
</protein>
<evidence type="ECO:0000256" key="1">
    <source>
        <dbReference type="SAM" id="Phobius"/>
    </source>
</evidence>
<dbReference type="Proteomes" id="UP001236800">
    <property type="component" value="Chromosome"/>
</dbReference>
<keyword evidence="1" id="KW-1133">Transmembrane helix</keyword>
<keyword evidence="1" id="KW-0472">Membrane</keyword>
<accession>A0AA50KE56</accession>
<sequence>MLLKVLFSLSLLLNFYLIFWFIKNSYTIEAHPKLKRDNFVLSQFVNSSLTKDELLMIAKSKLGIEKVKEQYNHQSWDDKKFASSVIIEGISFFFNEKDELMQVDHSYKACSPLWVREF</sequence>
<name>A0AA50KE56_9GAMM</name>
<dbReference type="RefSeq" id="WP_220591990.1">
    <property type="nucleotide sequence ID" value="NZ_CP132914.1"/>
</dbReference>
<evidence type="ECO:0000313" key="2">
    <source>
        <dbReference type="EMBL" id="WMB73710.1"/>
    </source>
</evidence>
<dbReference type="EMBL" id="CP132914">
    <property type="protein sequence ID" value="WMB73710.1"/>
    <property type="molecule type" value="Genomic_DNA"/>
</dbReference>
<dbReference type="GeneID" id="301338226"/>
<gene>
    <name evidence="2" type="ORF">RA178_03540</name>
</gene>
<keyword evidence="1" id="KW-0812">Transmembrane</keyword>
<proteinExistence type="predicted"/>
<dbReference type="KEGG" id="sog:RA178_03540"/>
<feature type="transmembrane region" description="Helical" evidence="1">
    <location>
        <begin position="6"/>
        <end position="26"/>
    </location>
</feature>
<reference evidence="2" key="1">
    <citation type="submission" date="2023-08" db="EMBL/GenBank/DDBJ databases">
        <title>Complete genome sequence of Shewanella oncorhynchi Z-P2, a siderophore putrebactin-producing bacterium.</title>
        <authorList>
            <person name="Zhang Y."/>
        </authorList>
    </citation>
    <scope>NUCLEOTIDE SEQUENCE</scope>
    <source>
        <strain evidence="2">Z-P2</strain>
    </source>
</reference>